<comment type="caution">
    <text evidence="1">The sequence shown here is derived from an EMBL/GenBank/DDBJ whole genome shotgun (WGS) entry which is preliminary data.</text>
</comment>
<keyword evidence="2" id="KW-1185">Reference proteome</keyword>
<proteinExistence type="predicted"/>
<dbReference type="EMBL" id="BGZK01000802">
    <property type="protein sequence ID" value="GBP61043.1"/>
    <property type="molecule type" value="Genomic_DNA"/>
</dbReference>
<protein>
    <submittedName>
        <fullName evidence="1">Uncharacterized protein</fullName>
    </submittedName>
</protein>
<accession>A0A4C1XCX1</accession>
<reference evidence="1 2" key="1">
    <citation type="journal article" date="2019" name="Commun. Biol.">
        <title>The bagworm genome reveals a unique fibroin gene that provides high tensile strength.</title>
        <authorList>
            <person name="Kono N."/>
            <person name="Nakamura H."/>
            <person name="Ohtoshi R."/>
            <person name="Tomita M."/>
            <person name="Numata K."/>
            <person name="Arakawa K."/>
        </authorList>
    </citation>
    <scope>NUCLEOTIDE SEQUENCE [LARGE SCALE GENOMIC DNA]</scope>
</reference>
<evidence type="ECO:0000313" key="1">
    <source>
        <dbReference type="EMBL" id="GBP61043.1"/>
    </source>
</evidence>
<evidence type="ECO:0000313" key="2">
    <source>
        <dbReference type="Proteomes" id="UP000299102"/>
    </source>
</evidence>
<name>A0A4C1XCX1_EUMVA</name>
<organism evidence="1 2">
    <name type="scientific">Eumeta variegata</name>
    <name type="common">Bagworm moth</name>
    <name type="synonym">Eumeta japonica</name>
    <dbReference type="NCBI Taxonomy" id="151549"/>
    <lineage>
        <taxon>Eukaryota</taxon>
        <taxon>Metazoa</taxon>
        <taxon>Ecdysozoa</taxon>
        <taxon>Arthropoda</taxon>
        <taxon>Hexapoda</taxon>
        <taxon>Insecta</taxon>
        <taxon>Pterygota</taxon>
        <taxon>Neoptera</taxon>
        <taxon>Endopterygota</taxon>
        <taxon>Lepidoptera</taxon>
        <taxon>Glossata</taxon>
        <taxon>Ditrysia</taxon>
        <taxon>Tineoidea</taxon>
        <taxon>Psychidae</taxon>
        <taxon>Oiketicinae</taxon>
        <taxon>Eumeta</taxon>
    </lineage>
</organism>
<dbReference type="AlphaFoldDB" id="A0A4C1XCX1"/>
<gene>
    <name evidence="1" type="ORF">EVAR_51175_1</name>
</gene>
<dbReference type="Proteomes" id="UP000299102">
    <property type="component" value="Unassembled WGS sequence"/>
</dbReference>
<sequence length="183" mass="21043">MACDSSTKLIDVTIRSGYSWWKRKGAATSSTPLFFLDTLLRFSTFPNHTSCFMLGGQIKPLVPDHRGLVIKGQALISEIIRLRKDKSAGPARAGRRDRVIVRRSHDARRRRNYYLSMKNWLRNLLCHCGRKAAILPPCASRFNWICSEIRDEFNLEVCFAFESSRRSAKILRLPRIDSRAVET</sequence>